<dbReference type="OrthoDB" id="21573at2759"/>
<gene>
    <name evidence="1" type="ORF">EAI_04206</name>
</gene>
<name>E2BUL3_HARSA</name>
<proteinExistence type="predicted"/>
<organism evidence="2">
    <name type="scientific">Harpegnathos saltator</name>
    <name type="common">Jerdon's jumping ant</name>
    <dbReference type="NCBI Taxonomy" id="610380"/>
    <lineage>
        <taxon>Eukaryota</taxon>
        <taxon>Metazoa</taxon>
        <taxon>Ecdysozoa</taxon>
        <taxon>Arthropoda</taxon>
        <taxon>Hexapoda</taxon>
        <taxon>Insecta</taxon>
        <taxon>Pterygota</taxon>
        <taxon>Neoptera</taxon>
        <taxon>Endopterygota</taxon>
        <taxon>Hymenoptera</taxon>
        <taxon>Apocrita</taxon>
        <taxon>Aculeata</taxon>
        <taxon>Formicoidea</taxon>
        <taxon>Formicidae</taxon>
        <taxon>Ponerinae</taxon>
        <taxon>Ponerini</taxon>
        <taxon>Harpegnathos</taxon>
    </lineage>
</organism>
<accession>E2BUL3</accession>
<dbReference type="InParanoid" id="E2BUL3"/>
<sequence>MATLRLMTILRRATYFTQDFNQRHVAHKLGVYQFRKFSDHNTITLDNENVPTKPKERPKTVPVPKITLLLSDDSMIVTNLENAQRIAKRRKLNLIKNNILPTIMDMVKDIGSILKQPSKKNIILLIITPLNRKDANNSVNNI</sequence>
<dbReference type="EMBL" id="GL450721">
    <property type="protein sequence ID" value="EFN80622.1"/>
    <property type="molecule type" value="Genomic_DNA"/>
</dbReference>
<evidence type="ECO:0000313" key="1">
    <source>
        <dbReference type="EMBL" id="EFN80622.1"/>
    </source>
</evidence>
<dbReference type="AlphaFoldDB" id="E2BUL3"/>
<protein>
    <submittedName>
        <fullName evidence="1">Uncharacterized protein</fullName>
    </submittedName>
</protein>
<keyword evidence="2" id="KW-1185">Reference proteome</keyword>
<reference evidence="1 2" key="1">
    <citation type="journal article" date="2010" name="Science">
        <title>Genomic comparison of the ants Camponotus floridanus and Harpegnathos saltator.</title>
        <authorList>
            <person name="Bonasio R."/>
            <person name="Zhang G."/>
            <person name="Ye C."/>
            <person name="Mutti N.S."/>
            <person name="Fang X."/>
            <person name="Qin N."/>
            <person name="Donahue G."/>
            <person name="Yang P."/>
            <person name="Li Q."/>
            <person name="Li C."/>
            <person name="Zhang P."/>
            <person name="Huang Z."/>
            <person name="Berger S.L."/>
            <person name="Reinberg D."/>
            <person name="Wang J."/>
            <person name="Liebig J."/>
        </authorList>
    </citation>
    <scope>NUCLEOTIDE SEQUENCE [LARGE SCALE GENOMIC DNA]</scope>
    <source>
        <strain evidence="1 2">R22 G/1</strain>
    </source>
</reference>
<dbReference type="Proteomes" id="UP000008237">
    <property type="component" value="Unassembled WGS sequence"/>
</dbReference>
<dbReference type="STRING" id="610380.E2BUL3"/>
<evidence type="ECO:0000313" key="2">
    <source>
        <dbReference type="Proteomes" id="UP000008237"/>
    </source>
</evidence>